<sequence length="316" mass="35959">MPARSRPRPSQASQEAGPSKKAAPVRASSVIDDEDGEDDLIEEEGWTQETFKNRVIDRQNPAAVPQLRQMVDKMKEFIRRLEEGLDLAVDTAKALEDSKEDEPSINEVEKAFFRILDQREIVRLKIGVLEEMVNQLRAGHQYTDIGSAFEDLLAPREKAYLAKSDRAKYKNSKDYADFRSAIWEINHDSACPPVSEWLEKGDDDESDEDDFDIGGTTQNYRCPITLMPYEDATTSVKCGHHYSRAAIVDLIESARKAKRPSKCPVTGCQALLDKTDLKPNPSLQKRTDEHQKRMRRREDEQEDGDETIAIDEDDED</sequence>
<keyword evidence="15" id="KW-1185">Reference proteome</keyword>
<comment type="pathway">
    <text evidence="2">Protein modification; protein sumoylation.</text>
</comment>
<evidence type="ECO:0000256" key="8">
    <source>
        <dbReference type="ARBA" id="ARBA00022833"/>
    </source>
</evidence>
<feature type="compositionally biased region" description="Acidic residues" evidence="11">
    <location>
        <begin position="31"/>
        <end position="46"/>
    </location>
</feature>
<dbReference type="Gene3D" id="3.30.40.10">
    <property type="entry name" value="Zinc/RING finger domain, C3HC4 (zinc finger)"/>
    <property type="match status" value="1"/>
</dbReference>
<dbReference type="GO" id="GO:0000724">
    <property type="term" value="P:double-strand break repair via homologous recombination"/>
    <property type="evidence" value="ECO:0007669"/>
    <property type="project" value="InterPro"/>
</dbReference>
<dbReference type="AlphaFoldDB" id="A0A1A6A3J7"/>
<evidence type="ECO:0000256" key="9">
    <source>
        <dbReference type="ARBA" id="ARBA00023242"/>
    </source>
</evidence>
<keyword evidence="8" id="KW-0862">Zinc</keyword>
<evidence type="ECO:0000256" key="1">
    <source>
        <dbReference type="ARBA" id="ARBA00004123"/>
    </source>
</evidence>
<feature type="region of interest" description="Disordered" evidence="11">
    <location>
        <begin position="274"/>
        <end position="316"/>
    </location>
</feature>
<gene>
    <name evidence="13" type="ORF">I303_05489</name>
    <name evidence="14" type="ORF">I303_105065</name>
</gene>
<evidence type="ECO:0000256" key="4">
    <source>
        <dbReference type="ARBA" id="ARBA00022679"/>
    </source>
</evidence>
<dbReference type="UniPathway" id="UPA00886"/>
<dbReference type="InterPro" id="IPR013083">
    <property type="entry name" value="Znf_RING/FYVE/PHD"/>
</dbReference>
<dbReference type="GO" id="GO:0005634">
    <property type="term" value="C:nucleus"/>
    <property type="evidence" value="ECO:0007669"/>
    <property type="project" value="UniProtKB-SubCell"/>
</dbReference>
<proteinExistence type="inferred from homology"/>
<dbReference type="InterPro" id="IPR026846">
    <property type="entry name" value="Nse2(Mms21)"/>
</dbReference>
<name>A0A1A6A3J7_9TREE</name>
<evidence type="ECO:0000259" key="12">
    <source>
        <dbReference type="PROSITE" id="PS51044"/>
    </source>
</evidence>
<feature type="domain" description="SP-RING-type" evidence="12">
    <location>
        <begin position="207"/>
        <end position="292"/>
    </location>
</feature>
<dbReference type="Pfam" id="PF11789">
    <property type="entry name" value="zf-Nse"/>
    <property type="match status" value="1"/>
</dbReference>
<evidence type="ECO:0000256" key="3">
    <source>
        <dbReference type="ARBA" id="ARBA00008212"/>
    </source>
</evidence>
<dbReference type="InterPro" id="IPR004181">
    <property type="entry name" value="Znf_MIZ"/>
</dbReference>
<dbReference type="GO" id="GO:0008270">
    <property type="term" value="F:zinc ion binding"/>
    <property type="evidence" value="ECO:0007669"/>
    <property type="project" value="UniProtKB-KW"/>
</dbReference>
<dbReference type="PANTHER" id="PTHR21330:SF1">
    <property type="entry name" value="E3 SUMO-PROTEIN LIGASE NSE2"/>
    <property type="match status" value="1"/>
</dbReference>
<dbReference type="STRING" id="1296121.A0A1A6A3J7"/>
<dbReference type="KEGG" id="kdj:28969188"/>
<reference evidence="14" key="3">
    <citation type="submission" date="2024-02" db="EMBL/GenBank/DDBJ databases">
        <title>Comparative genomics of Cryptococcus and Kwoniella reveals pathogenesis evolution and contrasting modes of karyotype evolution via chromosome fusion or intercentromeric recombination.</title>
        <authorList>
            <person name="Coelho M.A."/>
            <person name="David-Palma M."/>
            <person name="Shea T."/>
            <person name="Bowers K."/>
            <person name="McGinley-Smith S."/>
            <person name="Mohammad A.W."/>
            <person name="Gnirke A."/>
            <person name="Yurkov A.M."/>
            <person name="Nowrousian M."/>
            <person name="Sun S."/>
            <person name="Cuomo C.A."/>
            <person name="Heitman J."/>
        </authorList>
    </citation>
    <scope>NUCLEOTIDE SEQUENCE</scope>
    <source>
        <strain evidence="14">CBS 10117</strain>
    </source>
</reference>
<dbReference type="Proteomes" id="UP000078595">
    <property type="component" value="Chromosome 6"/>
</dbReference>
<dbReference type="EMBL" id="KI894032">
    <property type="protein sequence ID" value="OBR84630.1"/>
    <property type="molecule type" value="Genomic_DNA"/>
</dbReference>
<reference evidence="14" key="2">
    <citation type="submission" date="2013-07" db="EMBL/GenBank/DDBJ databases">
        <authorList>
            <consortium name="The Broad Institute Genome Sequencing Platform"/>
            <person name="Cuomo C."/>
            <person name="Litvintseva A."/>
            <person name="Chen Y."/>
            <person name="Heitman J."/>
            <person name="Sun S."/>
            <person name="Springer D."/>
            <person name="Dromer F."/>
            <person name="Young S.K."/>
            <person name="Zeng Q."/>
            <person name="Gargeya S."/>
            <person name="Fitzgerald M."/>
            <person name="Abouelleil A."/>
            <person name="Alvarado L."/>
            <person name="Berlin A.M."/>
            <person name="Chapman S.B."/>
            <person name="Dewar J."/>
            <person name="Goldberg J."/>
            <person name="Griggs A."/>
            <person name="Gujja S."/>
            <person name="Hansen M."/>
            <person name="Howarth C."/>
            <person name="Imamovic A."/>
            <person name="Larimer J."/>
            <person name="McCowan C."/>
            <person name="Murphy C."/>
            <person name="Pearson M."/>
            <person name="Priest M."/>
            <person name="Roberts A."/>
            <person name="Saif S."/>
            <person name="Shea T."/>
            <person name="Sykes S."/>
            <person name="Wortman J."/>
            <person name="Nusbaum C."/>
            <person name="Birren B."/>
        </authorList>
    </citation>
    <scope>NUCLEOTIDE SEQUENCE</scope>
    <source>
        <strain evidence="14">CBS 10117</strain>
    </source>
</reference>
<dbReference type="PROSITE" id="PS51044">
    <property type="entry name" value="ZF_SP_RING"/>
    <property type="match status" value="1"/>
</dbReference>
<evidence type="ECO:0000313" key="13">
    <source>
        <dbReference type="EMBL" id="OBR84630.1"/>
    </source>
</evidence>
<protein>
    <recommendedName>
        <fullName evidence="12">SP-RING-type domain-containing protein</fullName>
    </recommendedName>
</protein>
<keyword evidence="6 10" id="KW-0863">Zinc-finger</keyword>
<evidence type="ECO:0000256" key="10">
    <source>
        <dbReference type="PROSITE-ProRule" id="PRU00452"/>
    </source>
</evidence>
<dbReference type="SUPFAM" id="SSF57850">
    <property type="entry name" value="RING/U-box"/>
    <property type="match status" value="1"/>
</dbReference>
<keyword evidence="4" id="KW-0808">Transferase</keyword>
<keyword evidence="7" id="KW-0833">Ubl conjugation pathway</keyword>
<evidence type="ECO:0000313" key="15">
    <source>
        <dbReference type="Proteomes" id="UP000078595"/>
    </source>
</evidence>
<evidence type="ECO:0000256" key="5">
    <source>
        <dbReference type="ARBA" id="ARBA00022723"/>
    </source>
</evidence>
<reference evidence="13" key="1">
    <citation type="submission" date="2013-07" db="EMBL/GenBank/DDBJ databases">
        <title>The Genome Sequence of Cryptococcus dejecticola CBS10117.</title>
        <authorList>
            <consortium name="The Broad Institute Genome Sequencing Platform"/>
            <person name="Cuomo C."/>
            <person name="Litvintseva A."/>
            <person name="Chen Y."/>
            <person name="Heitman J."/>
            <person name="Sun S."/>
            <person name="Springer D."/>
            <person name="Dromer F."/>
            <person name="Young S.K."/>
            <person name="Zeng Q."/>
            <person name="Gargeya S."/>
            <person name="Fitzgerald M."/>
            <person name="Abouelleil A."/>
            <person name="Alvarado L."/>
            <person name="Berlin A.M."/>
            <person name="Chapman S.B."/>
            <person name="Dewar J."/>
            <person name="Goldberg J."/>
            <person name="Griggs A."/>
            <person name="Gujja S."/>
            <person name="Hansen M."/>
            <person name="Howarth C."/>
            <person name="Imamovic A."/>
            <person name="Larimer J."/>
            <person name="McCowan C."/>
            <person name="Murphy C."/>
            <person name="Pearson M."/>
            <person name="Priest M."/>
            <person name="Roberts A."/>
            <person name="Saif S."/>
            <person name="Shea T."/>
            <person name="Sykes S."/>
            <person name="Wortman J."/>
            <person name="Nusbaum C."/>
            <person name="Birren B."/>
        </authorList>
    </citation>
    <scope>NUCLEOTIDE SEQUENCE [LARGE SCALE GENOMIC DNA]</scope>
    <source>
        <strain evidence="13">CBS 10117</strain>
    </source>
</reference>
<dbReference type="CDD" id="cd16651">
    <property type="entry name" value="SPL-RING_NSE2"/>
    <property type="match status" value="1"/>
</dbReference>
<keyword evidence="5" id="KW-0479">Metal-binding</keyword>
<comment type="subcellular location">
    <subcellularLocation>
        <location evidence="1">Nucleus</location>
    </subcellularLocation>
</comment>
<feature type="compositionally biased region" description="Basic and acidic residues" evidence="11">
    <location>
        <begin position="285"/>
        <end position="299"/>
    </location>
</feature>
<evidence type="ECO:0000256" key="6">
    <source>
        <dbReference type="ARBA" id="ARBA00022771"/>
    </source>
</evidence>
<feature type="region of interest" description="Disordered" evidence="11">
    <location>
        <begin position="1"/>
        <end position="46"/>
    </location>
</feature>
<keyword evidence="9" id="KW-0539">Nucleus</keyword>
<dbReference type="VEuPathDB" id="FungiDB:I303_05489"/>
<dbReference type="GO" id="GO:0061665">
    <property type="term" value="F:SUMO ligase activity"/>
    <property type="evidence" value="ECO:0007669"/>
    <property type="project" value="TreeGrafter"/>
</dbReference>
<evidence type="ECO:0000313" key="14">
    <source>
        <dbReference type="EMBL" id="WWC62469.1"/>
    </source>
</evidence>
<dbReference type="GO" id="GO:0016925">
    <property type="term" value="P:protein sumoylation"/>
    <property type="evidence" value="ECO:0007669"/>
    <property type="project" value="UniProtKB-UniPathway"/>
</dbReference>
<dbReference type="RefSeq" id="XP_018262472.1">
    <property type="nucleotide sequence ID" value="XM_018408781.1"/>
</dbReference>
<organism evidence="13">
    <name type="scientific">Kwoniella dejecticola CBS 10117</name>
    <dbReference type="NCBI Taxonomy" id="1296121"/>
    <lineage>
        <taxon>Eukaryota</taxon>
        <taxon>Fungi</taxon>
        <taxon>Dikarya</taxon>
        <taxon>Basidiomycota</taxon>
        <taxon>Agaricomycotina</taxon>
        <taxon>Tremellomycetes</taxon>
        <taxon>Tremellales</taxon>
        <taxon>Cryptococcaceae</taxon>
        <taxon>Kwoniella</taxon>
    </lineage>
</organism>
<dbReference type="PANTHER" id="PTHR21330">
    <property type="entry name" value="E3 SUMO-PROTEIN LIGASE NSE2"/>
    <property type="match status" value="1"/>
</dbReference>
<accession>A0A1A6A3J7</accession>
<comment type="similarity">
    <text evidence="3">Belongs to the NSE2 family.</text>
</comment>
<feature type="compositionally biased region" description="Acidic residues" evidence="11">
    <location>
        <begin position="300"/>
        <end position="316"/>
    </location>
</feature>
<evidence type="ECO:0000256" key="11">
    <source>
        <dbReference type="SAM" id="MobiDB-lite"/>
    </source>
</evidence>
<evidence type="ECO:0000256" key="2">
    <source>
        <dbReference type="ARBA" id="ARBA00004718"/>
    </source>
</evidence>
<dbReference type="OrthoDB" id="26899at2759"/>
<evidence type="ECO:0000256" key="7">
    <source>
        <dbReference type="ARBA" id="ARBA00022786"/>
    </source>
</evidence>
<dbReference type="GeneID" id="28969188"/>
<dbReference type="GO" id="GO:0030915">
    <property type="term" value="C:Smc5-Smc6 complex"/>
    <property type="evidence" value="ECO:0007669"/>
    <property type="project" value="InterPro"/>
</dbReference>
<dbReference type="EMBL" id="CP144535">
    <property type="protein sequence ID" value="WWC62469.1"/>
    <property type="molecule type" value="Genomic_DNA"/>
</dbReference>